<evidence type="ECO:0000313" key="2">
    <source>
        <dbReference type="Proteomes" id="UP001178507"/>
    </source>
</evidence>
<organism evidence="1 2">
    <name type="scientific">Effrenium voratum</name>
    <dbReference type="NCBI Taxonomy" id="2562239"/>
    <lineage>
        <taxon>Eukaryota</taxon>
        <taxon>Sar</taxon>
        <taxon>Alveolata</taxon>
        <taxon>Dinophyceae</taxon>
        <taxon>Suessiales</taxon>
        <taxon>Symbiodiniaceae</taxon>
        <taxon>Effrenium</taxon>
    </lineage>
</organism>
<gene>
    <name evidence="1" type="ORF">EVOR1521_LOCUS29369</name>
</gene>
<accession>A0AA36JMI5</accession>
<protein>
    <submittedName>
        <fullName evidence="1">Uncharacterized protein</fullName>
    </submittedName>
</protein>
<sequence>MRPPLRDGHPSWRGKRCQIAIEAHFLAERMSLWRRLAAQRRLHPLFPDVPMAAGSGPSFRPFHGCANQRHDERYGVSIGPRSINCAAVELTSRIGGKSSGRIL</sequence>
<keyword evidence="2" id="KW-1185">Reference proteome</keyword>
<name>A0AA36JMI5_9DINO</name>
<dbReference type="AlphaFoldDB" id="A0AA36JMI5"/>
<comment type="caution">
    <text evidence="1">The sequence shown here is derived from an EMBL/GenBank/DDBJ whole genome shotgun (WGS) entry which is preliminary data.</text>
</comment>
<evidence type="ECO:0000313" key="1">
    <source>
        <dbReference type="EMBL" id="CAJ1407754.1"/>
    </source>
</evidence>
<dbReference type="EMBL" id="CAUJNA010003688">
    <property type="protein sequence ID" value="CAJ1407754.1"/>
    <property type="molecule type" value="Genomic_DNA"/>
</dbReference>
<reference evidence="1" key="1">
    <citation type="submission" date="2023-08" db="EMBL/GenBank/DDBJ databases">
        <authorList>
            <person name="Chen Y."/>
            <person name="Shah S."/>
            <person name="Dougan E. K."/>
            <person name="Thang M."/>
            <person name="Chan C."/>
        </authorList>
    </citation>
    <scope>NUCLEOTIDE SEQUENCE</scope>
</reference>
<proteinExistence type="predicted"/>
<dbReference type="Proteomes" id="UP001178507">
    <property type="component" value="Unassembled WGS sequence"/>
</dbReference>